<name>A0ABU0YRN7_9PROT</name>
<dbReference type="InterPro" id="IPR042070">
    <property type="entry name" value="PucR_C-HTH_sf"/>
</dbReference>
<dbReference type="SMART" id="SM00065">
    <property type="entry name" value="GAF"/>
    <property type="match status" value="1"/>
</dbReference>
<comment type="caution">
    <text evidence="3">The sequence shown here is derived from an EMBL/GenBank/DDBJ whole genome shotgun (WGS) entry which is preliminary data.</text>
</comment>
<evidence type="ECO:0000313" key="4">
    <source>
        <dbReference type="Proteomes" id="UP001230156"/>
    </source>
</evidence>
<dbReference type="Pfam" id="PF13185">
    <property type="entry name" value="GAF_2"/>
    <property type="match status" value="1"/>
</dbReference>
<dbReference type="RefSeq" id="WP_379959610.1">
    <property type="nucleotide sequence ID" value="NZ_JAUYVI010000007.1"/>
</dbReference>
<dbReference type="SUPFAM" id="SSF55781">
    <property type="entry name" value="GAF domain-like"/>
    <property type="match status" value="1"/>
</dbReference>
<dbReference type="EMBL" id="JAUYVI010000007">
    <property type="protein sequence ID" value="MDQ7250390.1"/>
    <property type="molecule type" value="Genomic_DNA"/>
</dbReference>
<dbReference type="PANTHER" id="PTHR33744">
    <property type="entry name" value="CARBOHYDRATE DIACID REGULATOR"/>
    <property type="match status" value="1"/>
</dbReference>
<dbReference type="InterPro" id="IPR025736">
    <property type="entry name" value="PucR_C-HTH_dom"/>
</dbReference>
<sequence>MPKALDARRLQSVREIASLINAGSDLGSFFERLVFALCHHTIWRRAGIMAVDRTAGFSILVARYDPDHKKGLPDQWELKTSPSLKVAETRQPIIIEDAQTSDEFPGYREDAIARNYHTTIVLPLGCTDMQSREMVLSVSSTERVSVTEEEVDFLMTICHLAAIAVDKEKSLHAERLLTAKLERTLQINSSLLERVLGGSSMETIAGIVETILPDQIVILDFTTDSAYASRSPDVERVSDREWLDVVRGPAAKLLEKLVQDSEPSDFRQLRRINLTEIGVALDREAYVEPLRVDNETVGGLVIFPRQRGLDDLDFLIAQEARFALSAQIMRTHIQLRRQDSQIAEFFEQLFEGSWTDIRQIESRGDRLGIDLSAPAHVLAIDSNKAGASGEEAGQLLRHLSRVAKQARPSATVVAHRGVVFVHLPSAPKQAEGFVAMLGRQLVDAAKWSHSADPVVALGPVCQSPADYHAARDQCIRLLTLAKIFGRQGLVRQQDFGAFAVLLSSVDNAVMQQFVRATLGEIEAYDQEHDMELLETASAFIDQSCRFRATATELNIHVSTLRYRLERLKELFSLDLENPETRFAFVFALKLRTMIGPGAKSEKR</sequence>
<dbReference type="InterPro" id="IPR003018">
    <property type="entry name" value="GAF"/>
</dbReference>
<evidence type="ECO:0000259" key="2">
    <source>
        <dbReference type="SMART" id="SM00065"/>
    </source>
</evidence>
<feature type="domain" description="GAF" evidence="2">
    <location>
        <begin position="25"/>
        <end position="175"/>
    </location>
</feature>
<dbReference type="Pfam" id="PF13556">
    <property type="entry name" value="HTH_30"/>
    <property type="match status" value="1"/>
</dbReference>
<organism evidence="3 4">
    <name type="scientific">Dongia sedimenti</name>
    <dbReference type="NCBI Taxonomy" id="3064282"/>
    <lineage>
        <taxon>Bacteria</taxon>
        <taxon>Pseudomonadati</taxon>
        <taxon>Pseudomonadota</taxon>
        <taxon>Alphaproteobacteria</taxon>
        <taxon>Rhodospirillales</taxon>
        <taxon>Dongiaceae</taxon>
        <taxon>Dongia</taxon>
    </lineage>
</organism>
<dbReference type="Pfam" id="PF17853">
    <property type="entry name" value="GGDEF_2"/>
    <property type="match status" value="1"/>
</dbReference>
<comment type="similarity">
    <text evidence="1">Belongs to the CdaR family.</text>
</comment>
<protein>
    <submittedName>
        <fullName evidence="3">Helix-turn-helix domain-containing protein</fullName>
    </submittedName>
</protein>
<dbReference type="InterPro" id="IPR029016">
    <property type="entry name" value="GAF-like_dom_sf"/>
</dbReference>
<dbReference type="Gene3D" id="1.10.10.2840">
    <property type="entry name" value="PucR C-terminal helix-turn-helix domain"/>
    <property type="match status" value="1"/>
</dbReference>
<accession>A0ABU0YRN7</accession>
<evidence type="ECO:0000313" key="3">
    <source>
        <dbReference type="EMBL" id="MDQ7250390.1"/>
    </source>
</evidence>
<keyword evidence="4" id="KW-1185">Reference proteome</keyword>
<reference evidence="4" key="1">
    <citation type="submission" date="2023-08" db="EMBL/GenBank/DDBJ databases">
        <title>Rhodospirillaceae gen. nov., a novel taxon isolated from the Yangtze River Yuezi River estuary sludge.</title>
        <authorList>
            <person name="Ruan L."/>
        </authorList>
    </citation>
    <scope>NUCLEOTIDE SEQUENCE [LARGE SCALE GENOMIC DNA]</scope>
    <source>
        <strain evidence="4">R-7</strain>
    </source>
</reference>
<dbReference type="Gene3D" id="3.30.450.40">
    <property type="match status" value="1"/>
</dbReference>
<proteinExistence type="inferred from homology"/>
<dbReference type="InterPro" id="IPR041522">
    <property type="entry name" value="CdaR_GGDEF"/>
</dbReference>
<dbReference type="PANTHER" id="PTHR33744:SF1">
    <property type="entry name" value="DNA-BINDING TRANSCRIPTIONAL ACTIVATOR ADER"/>
    <property type="match status" value="1"/>
</dbReference>
<dbReference type="Proteomes" id="UP001230156">
    <property type="component" value="Unassembled WGS sequence"/>
</dbReference>
<gene>
    <name evidence="3" type="ORF">Q8A70_22055</name>
</gene>
<evidence type="ECO:0000256" key="1">
    <source>
        <dbReference type="ARBA" id="ARBA00006754"/>
    </source>
</evidence>
<dbReference type="InterPro" id="IPR051448">
    <property type="entry name" value="CdaR-like_regulators"/>
</dbReference>